<proteinExistence type="predicted"/>
<keyword evidence="1" id="KW-0732">Signal</keyword>
<dbReference type="Gene3D" id="3.20.20.80">
    <property type="entry name" value="Glycosidases"/>
    <property type="match status" value="1"/>
</dbReference>
<dbReference type="Pfam" id="PF16862">
    <property type="entry name" value="Glyco_hydro_79C"/>
    <property type="match status" value="1"/>
</dbReference>
<keyword evidence="4" id="KW-1185">Reference proteome</keyword>
<feature type="domain" description="Beta-glucuronidase C-terminal" evidence="2">
    <location>
        <begin position="476"/>
        <end position="579"/>
    </location>
</feature>
<dbReference type="InterPro" id="IPR013780">
    <property type="entry name" value="Glyco_hydro_b"/>
</dbReference>
<name>A0AAD7DQT9_MYCRO</name>
<organism evidence="3 4">
    <name type="scientific">Mycena rosella</name>
    <name type="common">Pink bonnet</name>
    <name type="synonym">Agaricus rosellus</name>
    <dbReference type="NCBI Taxonomy" id="1033263"/>
    <lineage>
        <taxon>Eukaryota</taxon>
        <taxon>Fungi</taxon>
        <taxon>Dikarya</taxon>
        <taxon>Basidiomycota</taxon>
        <taxon>Agaricomycotina</taxon>
        <taxon>Agaricomycetes</taxon>
        <taxon>Agaricomycetidae</taxon>
        <taxon>Agaricales</taxon>
        <taxon>Marasmiineae</taxon>
        <taxon>Mycenaceae</taxon>
        <taxon>Mycena</taxon>
    </lineage>
</organism>
<dbReference type="EMBL" id="JARKIE010000035">
    <property type="protein sequence ID" value="KAJ7696194.1"/>
    <property type="molecule type" value="Genomic_DNA"/>
</dbReference>
<evidence type="ECO:0000313" key="3">
    <source>
        <dbReference type="EMBL" id="KAJ7696194.1"/>
    </source>
</evidence>
<dbReference type="Gene3D" id="2.60.40.1180">
    <property type="entry name" value="Golgi alpha-mannosidase II"/>
    <property type="match status" value="1"/>
</dbReference>
<evidence type="ECO:0000259" key="2">
    <source>
        <dbReference type="Pfam" id="PF16862"/>
    </source>
</evidence>
<accession>A0AAD7DQT9</accession>
<feature type="signal peptide" evidence="1">
    <location>
        <begin position="1"/>
        <end position="26"/>
    </location>
</feature>
<dbReference type="SUPFAM" id="SSF51445">
    <property type="entry name" value="(Trans)glycosidases"/>
    <property type="match status" value="1"/>
</dbReference>
<reference evidence="3" key="1">
    <citation type="submission" date="2023-03" db="EMBL/GenBank/DDBJ databases">
        <title>Massive genome expansion in bonnet fungi (Mycena s.s.) driven by repeated elements and novel gene families across ecological guilds.</title>
        <authorList>
            <consortium name="Lawrence Berkeley National Laboratory"/>
            <person name="Harder C.B."/>
            <person name="Miyauchi S."/>
            <person name="Viragh M."/>
            <person name="Kuo A."/>
            <person name="Thoen E."/>
            <person name="Andreopoulos B."/>
            <person name="Lu D."/>
            <person name="Skrede I."/>
            <person name="Drula E."/>
            <person name="Henrissat B."/>
            <person name="Morin E."/>
            <person name="Kohler A."/>
            <person name="Barry K."/>
            <person name="LaButti K."/>
            <person name="Morin E."/>
            <person name="Salamov A."/>
            <person name="Lipzen A."/>
            <person name="Mereny Z."/>
            <person name="Hegedus B."/>
            <person name="Baldrian P."/>
            <person name="Stursova M."/>
            <person name="Weitz H."/>
            <person name="Taylor A."/>
            <person name="Grigoriev I.V."/>
            <person name="Nagy L.G."/>
            <person name="Martin F."/>
            <person name="Kauserud H."/>
        </authorList>
    </citation>
    <scope>NUCLEOTIDE SEQUENCE</scope>
    <source>
        <strain evidence="3">CBHHK067</strain>
    </source>
</reference>
<comment type="caution">
    <text evidence="3">The sequence shown here is derived from an EMBL/GenBank/DDBJ whole genome shotgun (WGS) entry which is preliminary data.</text>
</comment>
<dbReference type="PANTHER" id="PTHR36183:SF2">
    <property type="entry name" value="BETA-GLUCURONIDASE C-TERMINAL DOMAIN-CONTAINING PROTEIN"/>
    <property type="match status" value="1"/>
</dbReference>
<dbReference type="Proteomes" id="UP001221757">
    <property type="component" value="Unassembled WGS sequence"/>
</dbReference>
<evidence type="ECO:0000256" key="1">
    <source>
        <dbReference type="SAM" id="SignalP"/>
    </source>
</evidence>
<dbReference type="InterPro" id="IPR031728">
    <property type="entry name" value="GlcAase_C"/>
</dbReference>
<gene>
    <name evidence="3" type="ORF">B0H17DRAFT_1269272</name>
</gene>
<dbReference type="InterPro" id="IPR017853">
    <property type="entry name" value="GH"/>
</dbReference>
<protein>
    <recommendedName>
        <fullName evidence="2">Beta-glucuronidase C-terminal domain-containing protein</fullName>
    </recommendedName>
</protein>
<dbReference type="PANTHER" id="PTHR36183">
    <property type="entry name" value="BETA-GLUCURONIDASE"/>
    <property type="match status" value="1"/>
</dbReference>
<dbReference type="InterPro" id="IPR052974">
    <property type="entry name" value="GH79_Enzymes"/>
</dbReference>
<dbReference type="AlphaFoldDB" id="A0AAD7DQT9"/>
<evidence type="ECO:0000313" key="4">
    <source>
        <dbReference type="Proteomes" id="UP001221757"/>
    </source>
</evidence>
<sequence length="665" mass="71263">MGIESAPCRLFHSLWVILLFLASAQGEITIYHTNNQAAFTTAPGASYSGVAAYDPATLVAPPVPSPTILTTIPVQLQNAGTPNLSIKQKGSFIGFSIEMSVTNQVLGKNSTLIQVPFLNLMANIQQRAGSVTIRVGGNTQESATLVDTLPDGRILMKNLTGVTGRTQTPPLDFTRDMLYLMRNISSFVNVHWFLGIPWFVTQPFDLAIIPASQEILGDYLLGLQAANEPDMYGLHKHRNGTIYGPNGNDYYKPYDYMKEISSLLTQIDAAGDDPTGRAKTILVGPNSANFNWTLQEIWDAGFVDTFTDNLAYLAVEKYPTDNCNAAFGGGPVTDPQTEIANYLTHAALKNLLAPYLASTMYAQTKNKPFLMFETNTASCGGFRGVSDSFTAALWGLDYALQLAHSNFSGAHFHLGGQNVYYNPFTSPPTNQSTFHQWSVGALYYSALVMAEAIGASNQTQVLDIPIQGLSEYTPVYGIYENGTPVRVAIINYVNDPTGANTVHAVISMSGASMPASVKVKRLSAESVVQKGGYTWANQTFGGNFDSDGRPMGTEVIETVNCDTTALTCTIDVPAPGVALVFLTDAAFTENSGAPSVTFVTTAQTKTHNTATVDPSVLSTSNGYRMSGHDLAGTSKAPNNAPRAIQTPLITTLGLALGAMLVLVGR</sequence>
<feature type="chain" id="PRO_5042100889" description="Beta-glucuronidase C-terminal domain-containing protein" evidence="1">
    <location>
        <begin position="27"/>
        <end position="665"/>
    </location>
</feature>